<dbReference type="EMBL" id="LR796254">
    <property type="protein sequence ID" value="CAB4131905.1"/>
    <property type="molecule type" value="Genomic_DNA"/>
</dbReference>
<accession>A0A6J5LD40</accession>
<evidence type="ECO:0000313" key="1">
    <source>
        <dbReference type="EMBL" id="CAB4131905.1"/>
    </source>
</evidence>
<proteinExistence type="predicted"/>
<protein>
    <submittedName>
        <fullName evidence="1">Uncharacterized protein</fullName>
    </submittedName>
</protein>
<name>A0A6J5LD40_9CAUD</name>
<reference evidence="1" key="1">
    <citation type="submission" date="2020-04" db="EMBL/GenBank/DDBJ databases">
        <authorList>
            <person name="Chiriac C."/>
            <person name="Salcher M."/>
            <person name="Ghai R."/>
            <person name="Kavagutti S V."/>
        </authorList>
    </citation>
    <scope>NUCLEOTIDE SEQUENCE</scope>
</reference>
<organism evidence="1">
    <name type="scientific">uncultured Caudovirales phage</name>
    <dbReference type="NCBI Taxonomy" id="2100421"/>
    <lineage>
        <taxon>Viruses</taxon>
        <taxon>Duplodnaviria</taxon>
        <taxon>Heunggongvirae</taxon>
        <taxon>Uroviricota</taxon>
        <taxon>Caudoviricetes</taxon>
        <taxon>Peduoviridae</taxon>
        <taxon>Maltschvirus</taxon>
        <taxon>Maltschvirus maltsch</taxon>
    </lineage>
</organism>
<gene>
    <name evidence="1" type="ORF">UFOVP135_11</name>
</gene>
<sequence length="160" mass="16736">MATKQFPIPQDKIGESFVWRDWFQKLSNRVFGSAAAIDVPVQPIYGGTGITTYSIGDIIYSNSANNLTKLSAPSSTSLLQMTATGVPSWTSSYSATGTDTTYAYRANNLNDLADVPTARTNLGLGSGISTTVALAKLTVAGTNGSLTVVNGIITAYTAPT</sequence>